<keyword evidence="13" id="KW-0648">Protein biosynthesis</keyword>
<dbReference type="InterPro" id="IPR010978">
    <property type="entry name" value="tRNA-bd_arm"/>
</dbReference>
<dbReference type="GO" id="GO:0000049">
    <property type="term" value="F:tRNA binding"/>
    <property type="evidence" value="ECO:0007669"/>
    <property type="project" value="InterPro"/>
</dbReference>
<evidence type="ECO:0000256" key="12">
    <source>
        <dbReference type="ARBA" id="ARBA00022842"/>
    </source>
</evidence>
<dbReference type="PROSITE" id="PS50862">
    <property type="entry name" value="AA_TRNA_LIGASE_II"/>
    <property type="match status" value="1"/>
</dbReference>
<dbReference type="GO" id="GO:0005737">
    <property type="term" value="C:cytoplasm"/>
    <property type="evidence" value="ECO:0007669"/>
    <property type="project" value="UniProtKB-SubCell"/>
</dbReference>
<evidence type="ECO:0000313" key="18">
    <source>
        <dbReference type="EMBL" id="GAF82746.1"/>
    </source>
</evidence>
<evidence type="ECO:0000256" key="2">
    <source>
        <dbReference type="ARBA" id="ARBA00004496"/>
    </source>
</evidence>
<dbReference type="CDD" id="cd00496">
    <property type="entry name" value="PheRS_alpha_core"/>
    <property type="match status" value="1"/>
</dbReference>
<gene>
    <name evidence="18" type="ORF">S01H1_16548</name>
</gene>
<feature type="non-terminal residue" evidence="18">
    <location>
        <position position="1"/>
    </location>
</feature>
<proteinExistence type="inferred from homology"/>
<keyword evidence="11" id="KW-0067">ATP-binding</keyword>
<dbReference type="GO" id="GO:0004826">
    <property type="term" value="F:phenylalanine-tRNA ligase activity"/>
    <property type="evidence" value="ECO:0007669"/>
    <property type="project" value="UniProtKB-EC"/>
</dbReference>
<dbReference type="GO" id="GO:0005524">
    <property type="term" value="F:ATP binding"/>
    <property type="evidence" value="ECO:0007669"/>
    <property type="project" value="UniProtKB-KW"/>
</dbReference>
<evidence type="ECO:0000256" key="8">
    <source>
        <dbReference type="ARBA" id="ARBA00022598"/>
    </source>
</evidence>
<evidence type="ECO:0000256" key="1">
    <source>
        <dbReference type="ARBA" id="ARBA00001946"/>
    </source>
</evidence>
<dbReference type="FunFam" id="3.30.930.10:FF:000089">
    <property type="entry name" value="Phenylalanine--tRNA ligase alpha subunit"/>
    <property type="match status" value="1"/>
</dbReference>
<evidence type="ECO:0000256" key="13">
    <source>
        <dbReference type="ARBA" id="ARBA00022917"/>
    </source>
</evidence>
<dbReference type="InterPro" id="IPR004188">
    <property type="entry name" value="Phe-tRNA_ligase_II_N"/>
</dbReference>
<dbReference type="PANTHER" id="PTHR11538">
    <property type="entry name" value="PHENYLALANYL-TRNA SYNTHETASE"/>
    <property type="match status" value="1"/>
</dbReference>
<comment type="caution">
    <text evidence="18">The sequence shown here is derived from an EMBL/GenBank/DDBJ whole genome shotgun (WGS) entry which is preliminary data.</text>
</comment>
<sequence>RVRYLGKKSELTEVLRSLATLPLEERRAVGAFANEVKTYLEKSLDEKRQVLYEAQLISTAKEEYIDVTLPGRAFPVGRLHPITQTLYEICDIFVSMGFQVVEGPEVEWDYYNFEALNIPEEHPARDTMATLWVDFQTDSGDRPMLLRTHTTSVTARVIETMKPPIRVIEPGRVYRYEASDATHTPMFYQIDGLVVDEGITMADLKGTLYEFARRFFGEDRKVRFRCDYFPFVEPGAEMAIECLACGGKGCRLCGNSGWIEILGAGMTHPQVLQRGGLDPEVYSSFAFGMGIDRLPMLRYGIDDTRLFYSNDLRFLRQF</sequence>
<evidence type="ECO:0000256" key="7">
    <source>
        <dbReference type="ARBA" id="ARBA00022490"/>
    </source>
</evidence>
<comment type="subcellular location">
    <subcellularLocation>
        <location evidence="2">Cytoplasm</location>
    </subcellularLocation>
</comment>
<evidence type="ECO:0000256" key="10">
    <source>
        <dbReference type="ARBA" id="ARBA00022741"/>
    </source>
</evidence>
<dbReference type="Pfam" id="PF02912">
    <property type="entry name" value="Phe_tRNA-synt_N"/>
    <property type="match status" value="1"/>
</dbReference>
<protein>
    <recommendedName>
        <fullName evidence="6">Phenylalanine--tRNA ligase alpha subunit</fullName>
        <ecNumber evidence="5">6.1.1.20</ecNumber>
    </recommendedName>
    <alternativeName>
        <fullName evidence="15">Phenylalanyl-tRNA synthetase alpha subunit</fullName>
    </alternativeName>
</protein>
<dbReference type="SUPFAM" id="SSF55681">
    <property type="entry name" value="Class II aaRS and biotin synthetases"/>
    <property type="match status" value="1"/>
</dbReference>
<dbReference type="GO" id="GO:0006432">
    <property type="term" value="P:phenylalanyl-tRNA aminoacylation"/>
    <property type="evidence" value="ECO:0007669"/>
    <property type="project" value="InterPro"/>
</dbReference>
<keyword evidence="14" id="KW-0030">Aminoacyl-tRNA synthetase</keyword>
<feature type="domain" description="Aminoacyl-transfer RNA synthetases class-II family profile" evidence="17">
    <location>
        <begin position="91"/>
        <end position="297"/>
    </location>
</feature>
<comment type="catalytic activity">
    <reaction evidence="16">
        <text>tRNA(Phe) + L-phenylalanine + ATP = L-phenylalanyl-tRNA(Phe) + AMP + diphosphate + H(+)</text>
        <dbReference type="Rhea" id="RHEA:19413"/>
        <dbReference type="Rhea" id="RHEA-COMP:9668"/>
        <dbReference type="Rhea" id="RHEA-COMP:9699"/>
        <dbReference type="ChEBI" id="CHEBI:15378"/>
        <dbReference type="ChEBI" id="CHEBI:30616"/>
        <dbReference type="ChEBI" id="CHEBI:33019"/>
        <dbReference type="ChEBI" id="CHEBI:58095"/>
        <dbReference type="ChEBI" id="CHEBI:78442"/>
        <dbReference type="ChEBI" id="CHEBI:78531"/>
        <dbReference type="ChEBI" id="CHEBI:456215"/>
        <dbReference type="EC" id="6.1.1.20"/>
    </reaction>
</comment>
<evidence type="ECO:0000256" key="11">
    <source>
        <dbReference type="ARBA" id="ARBA00022840"/>
    </source>
</evidence>
<dbReference type="GO" id="GO:0046872">
    <property type="term" value="F:metal ion binding"/>
    <property type="evidence" value="ECO:0007669"/>
    <property type="project" value="UniProtKB-KW"/>
</dbReference>
<keyword evidence="12" id="KW-0460">Magnesium</keyword>
<evidence type="ECO:0000259" key="17">
    <source>
        <dbReference type="PROSITE" id="PS50862"/>
    </source>
</evidence>
<comment type="cofactor">
    <cofactor evidence="1">
        <name>Mg(2+)</name>
        <dbReference type="ChEBI" id="CHEBI:18420"/>
    </cofactor>
</comment>
<evidence type="ECO:0000256" key="6">
    <source>
        <dbReference type="ARBA" id="ARBA00015409"/>
    </source>
</evidence>
<keyword evidence="7" id="KW-0963">Cytoplasm</keyword>
<dbReference type="InterPro" id="IPR004529">
    <property type="entry name" value="Phe-tRNA-synth_IIc_asu"/>
</dbReference>
<keyword evidence="9" id="KW-0479">Metal-binding</keyword>
<dbReference type="SUPFAM" id="SSF46589">
    <property type="entry name" value="tRNA-binding arm"/>
    <property type="match status" value="1"/>
</dbReference>
<dbReference type="NCBIfam" id="TIGR00468">
    <property type="entry name" value="pheS"/>
    <property type="match status" value="1"/>
</dbReference>
<dbReference type="EMBL" id="BARS01008714">
    <property type="protein sequence ID" value="GAF82746.1"/>
    <property type="molecule type" value="Genomic_DNA"/>
</dbReference>
<accession>X0T5X1</accession>
<dbReference type="InterPro" id="IPR022911">
    <property type="entry name" value="Phe_tRNA_ligase_alpha1_bac"/>
</dbReference>
<organism evidence="18">
    <name type="scientific">marine sediment metagenome</name>
    <dbReference type="NCBI Taxonomy" id="412755"/>
    <lineage>
        <taxon>unclassified sequences</taxon>
        <taxon>metagenomes</taxon>
        <taxon>ecological metagenomes</taxon>
    </lineage>
</organism>
<dbReference type="InterPro" id="IPR006195">
    <property type="entry name" value="aa-tRNA-synth_II"/>
</dbReference>
<comment type="similarity">
    <text evidence="3">Belongs to the class-II aminoacyl-tRNA synthetase family. Phe-tRNA synthetase alpha subunit type 1 subfamily.</text>
</comment>
<dbReference type="InterPro" id="IPR002319">
    <property type="entry name" value="Phenylalanyl-tRNA_Synthase"/>
</dbReference>
<dbReference type="EC" id="6.1.1.20" evidence="5"/>
<comment type="subunit">
    <text evidence="4">Tetramer of two alpha and two beta subunits.</text>
</comment>
<name>X0T5X1_9ZZZZ</name>
<keyword evidence="10" id="KW-0547">Nucleotide-binding</keyword>
<evidence type="ECO:0000256" key="3">
    <source>
        <dbReference type="ARBA" id="ARBA00010207"/>
    </source>
</evidence>
<dbReference type="PANTHER" id="PTHR11538:SF41">
    <property type="entry name" value="PHENYLALANINE--TRNA LIGASE, MITOCHONDRIAL"/>
    <property type="match status" value="1"/>
</dbReference>
<reference evidence="18" key="1">
    <citation type="journal article" date="2014" name="Front. Microbiol.">
        <title>High frequency of phylogenetically diverse reductive dehalogenase-homologous genes in deep subseafloor sedimentary metagenomes.</title>
        <authorList>
            <person name="Kawai M."/>
            <person name="Futagami T."/>
            <person name="Toyoda A."/>
            <person name="Takaki Y."/>
            <person name="Nishi S."/>
            <person name="Hori S."/>
            <person name="Arai W."/>
            <person name="Tsubouchi T."/>
            <person name="Morono Y."/>
            <person name="Uchiyama I."/>
            <person name="Ito T."/>
            <person name="Fujiyama A."/>
            <person name="Inagaki F."/>
            <person name="Takami H."/>
        </authorList>
    </citation>
    <scope>NUCLEOTIDE SEQUENCE</scope>
    <source>
        <strain evidence="18">Expedition CK06-06</strain>
    </source>
</reference>
<evidence type="ECO:0000256" key="15">
    <source>
        <dbReference type="ARBA" id="ARBA00030612"/>
    </source>
</evidence>
<dbReference type="Pfam" id="PF01409">
    <property type="entry name" value="tRNA-synt_2d"/>
    <property type="match status" value="1"/>
</dbReference>
<dbReference type="InterPro" id="IPR045864">
    <property type="entry name" value="aa-tRNA-synth_II/BPL/LPL"/>
</dbReference>
<evidence type="ECO:0000256" key="14">
    <source>
        <dbReference type="ARBA" id="ARBA00023146"/>
    </source>
</evidence>
<keyword evidence="8" id="KW-0436">Ligase</keyword>
<dbReference type="HAMAP" id="MF_00281">
    <property type="entry name" value="Phe_tRNA_synth_alpha1"/>
    <property type="match status" value="1"/>
</dbReference>
<evidence type="ECO:0000256" key="16">
    <source>
        <dbReference type="ARBA" id="ARBA00049255"/>
    </source>
</evidence>
<evidence type="ECO:0000256" key="4">
    <source>
        <dbReference type="ARBA" id="ARBA00011209"/>
    </source>
</evidence>
<evidence type="ECO:0000256" key="5">
    <source>
        <dbReference type="ARBA" id="ARBA00012814"/>
    </source>
</evidence>
<evidence type="ECO:0000256" key="9">
    <source>
        <dbReference type="ARBA" id="ARBA00022723"/>
    </source>
</evidence>
<dbReference type="AlphaFoldDB" id="X0T5X1"/>
<dbReference type="Gene3D" id="3.30.930.10">
    <property type="entry name" value="Bira Bifunctional Protein, Domain 2"/>
    <property type="match status" value="1"/>
</dbReference>